<sequence>MNVESDFFHVFIIQSACVQSLVWPDGLERDDVQFKITQNSYLGRIVPSHQVFCVNVFDRCGNLVGVSGPRCNPMRTISFVRTVPTVVIPVTTSISGHAPVVVTVKCIRPVARGAIFFVTSIIAVQYSIAQTLRRGTFSTAVDFSFGPPVVIVSKPGER</sequence>
<proteinExistence type="predicted"/>
<dbReference type="AlphaFoldDB" id="A0A8D8T452"/>
<organism evidence="1">
    <name type="scientific">Cacopsylla melanoneura</name>
    <dbReference type="NCBI Taxonomy" id="428564"/>
    <lineage>
        <taxon>Eukaryota</taxon>
        <taxon>Metazoa</taxon>
        <taxon>Ecdysozoa</taxon>
        <taxon>Arthropoda</taxon>
        <taxon>Hexapoda</taxon>
        <taxon>Insecta</taxon>
        <taxon>Pterygota</taxon>
        <taxon>Neoptera</taxon>
        <taxon>Paraneoptera</taxon>
        <taxon>Hemiptera</taxon>
        <taxon>Sternorrhyncha</taxon>
        <taxon>Psylloidea</taxon>
        <taxon>Psyllidae</taxon>
        <taxon>Psyllinae</taxon>
        <taxon>Cacopsylla</taxon>
    </lineage>
</organism>
<dbReference type="EMBL" id="HBUF01250832">
    <property type="protein sequence ID" value="CAG6680026.1"/>
    <property type="molecule type" value="Transcribed_RNA"/>
</dbReference>
<accession>A0A8D8T452</accession>
<protein>
    <submittedName>
        <fullName evidence="1">Uncharacterized protein</fullName>
    </submittedName>
</protein>
<evidence type="ECO:0000313" key="1">
    <source>
        <dbReference type="EMBL" id="CAG6680026.1"/>
    </source>
</evidence>
<name>A0A8D8T452_9HEMI</name>
<reference evidence="1" key="1">
    <citation type="submission" date="2021-05" db="EMBL/GenBank/DDBJ databases">
        <authorList>
            <person name="Alioto T."/>
            <person name="Alioto T."/>
            <person name="Gomez Garrido J."/>
        </authorList>
    </citation>
    <scope>NUCLEOTIDE SEQUENCE</scope>
</reference>